<dbReference type="Gene3D" id="3.40.1460.10">
    <property type="entry name" value="Nuclease A inhibitor-like"/>
    <property type="match status" value="1"/>
</dbReference>
<gene>
    <name evidence="2" type="ORF">G6O67_002656</name>
</gene>
<feature type="region of interest" description="Disordered" evidence="1">
    <location>
        <begin position="14"/>
        <end position="33"/>
    </location>
</feature>
<evidence type="ECO:0000256" key="1">
    <source>
        <dbReference type="SAM" id="MobiDB-lite"/>
    </source>
</evidence>
<dbReference type="EMBL" id="JAAVMX010000003">
    <property type="protein sequence ID" value="KAF4510791.1"/>
    <property type="molecule type" value="Genomic_DNA"/>
</dbReference>
<protein>
    <submittedName>
        <fullName evidence="2">Uncharacterized protein</fullName>
    </submittedName>
</protein>
<comment type="caution">
    <text evidence="2">The sequence shown here is derived from an EMBL/GenBank/DDBJ whole genome shotgun (WGS) entry which is preliminary data.</text>
</comment>
<dbReference type="Pfam" id="PF23151">
    <property type="entry name" value="NuiA_2"/>
    <property type="match status" value="1"/>
</dbReference>
<dbReference type="Proteomes" id="UP000557566">
    <property type="component" value="Unassembled WGS sequence"/>
</dbReference>
<proteinExistence type="predicted"/>
<dbReference type="PANTHER" id="PTHR42093">
    <property type="match status" value="1"/>
</dbReference>
<reference evidence="2 3" key="1">
    <citation type="journal article" date="2020" name="Genome Biol. Evol.">
        <title>A new high-quality draft genome assembly of the Chinese cordyceps Ophiocordyceps sinensis.</title>
        <authorList>
            <person name="Shu R."/>
            <person name="Zhang J."/>
            <person name="Meng Q."/>
            <person name="Zhang H."/>
            <person name="Zhou G."/>
            <person name="Li M."/>
            <person name="Wu P."/>
            <person name="Zhao Y."/>
            <person name="Chen C."/>
            <person name="Qin Q."/>
        </authorList>
    </citation>
    <scope>NUCLEOTIDE SEQUENCE [LARGE SCALE GENOMIC DNA]</scope>
    <source>
        <strain evidence="2 3">IOZ07</strain>
    </source>
</reference>
<feature type="compositionally biased region" description="Low complexity" evidence="1">
    <location>
        <begin position="23"/>
        <end position="32"/>
    </location>
</feature>
<dbReference type="PANTHER" id="PTHR42093:SF1">
    <property type="match status" value="1"/>
</dbReference>
<evidence type="ECO:0000313" key="2">
    <source>
        <dbReference type="EMBL" id="KAF4510791.1"/>
    </source>
</evidence>
<dbReference type="AlphaFoldDB" id="A0A8H4PUM1"/>
<dbReference type="OrthoDB" id="5366485at2759"/>
<dbReference type="InterPro" id="IPR056539">
    <property type="entry name" value="NuiA-like"/>
</dbReference>
<accession>A0A8H4PUM1</accession>
<evidence type="ECO:0000313" key="3">
    <source>
        <dbReference type="Proteomes" id="UP000557566"/>
    </source>
</evidence>
<sequence length="163" mass="17990">MASDEDYMAFLDRANKDVGGGQATTQQQSSGGKAVFKALDEGSQVPKAIKDISPRPVYVSDADEPFEHVSLKWDGEGGLPDEAEFAKLIHHWDADKADIQIMDPADWDAQGQYTEVIGAVREASKGNDVRVYRVGRDTTRVEYWVVSRSEERIVGMKALAIES</sequence>
<organism evidence="2 3">
    <name type="scientific">Ophiocordyceps sinensis</name>
    <dbReference type="NCBI Taxonomy" id="72228"/>
    <lineage>
        <taxon>Eukaryota</taxon>
        <taxon>Fungi</taxon>
        <taxon>Dikarya</taxon>
        <taxon>Ascomycota</taxon>
        <taxon>Pezizomycotina</taxon>
        <taxon>Sordariomycetes</taxon>
        <taxon>Hypocreomycetidae</taxon>
        <taxon>Hypocreales</taxon>
        <taxon>Ophiocordycipitaceae</taxon>
        <taxon>Ophiocordyceps</taxon>
    </lineage>
</organism>
<keyword evidence="3" id="KW-1185">Reference proteome</keyword>
<name>A0A8H4PUM1_9HYPO</name>